<dbReference type="Gene3D" id="1.10.443.10">
    <property type="entry name" value="Intergrase catalytic core"/>
    <property type="match status" value="1"/>
</dbReference>
<dbReference type="PANTHER" id="PTHR30349">
    <property type="entry name" value="PHAGE INTEGRASE-RELATED"/>
    <property type="match status" value="1"/>
</dbReference>
<evidence type="ECO:0000313" key="7">
    <source>
        <dbReference type="EMBL" id="MFD2672802.1"/>
    </source>
</evidence>
<keyword evidence="2 4" id="KW-0238">DNA-binding</keyword>
<dbReference type="Proteomes" id="UP001597497">
    <property type="component" value="Unassembled WGS sequence"/>
</dbReference>
<dbReference type="InterPro" id="IPR050090">
    <property type="entry name" value="Tyrosine_recombinase_XerCD"/>
</dbReference>
<comment type="caution">
    <text evidence="7">The sequence shown here is derived from an EMBL/GenBank/DDBJ whole genome shotgun (WGS) entry which is preliminary data.</text>
</comment>
<evidence type="ECO:0000259" key="6">
    <source>
        <dbReference type="PROSITE" id="PS51900"/>
    </source>
</evidence>
<dbReference type="Pfam" id="PF13102">
    <property type="entry name" value="Phage_int_SAM_5"/>
    <property type="match status" value="1"/>
</dbReference>
<gene>
    <name evidence="7" type="ORF">ACFSUC_14635</name>
</gene>
<accession>A0ABW5RCV7</accession>
<dbReference type="PROSITE" id="PS51900">
    <property type="entry name" value="CB"/>
    <property type="match status" value="1"/>
</dbReference>
<feature type="domain" description="Tyr recombinase" evidence="5">
    <location>
        <begin position="135"/>
        <end position="317"/>
    </location>
</feature>
<dbReference type="CDD" id="cd00397">
    <property type="entry name" value="DNA_BRE_C"/>
    <property type="match status" value="1"/>
</dbReference>
<evidence type="ECO:0000256" key="1">
    <source>
        <dbReference type="ARBA" id="ARBA00008857"/>
    </source>
</evidence>
<dbReference type="Gene3D" id="1.10.150.130">
    <property type="match status" value="1"/>
</dbReference>
<dbReference type="Pfam" id="PF00589">
    <property type="entry name" value="Phage_integrase"/>
    <property type="match status" value="1"/>
</dbReference>
<proteinExistence type="inferred from homology"/>
<sequence>MEQKYGFISRKKNARTLDFDKYIPEFLMTKRLEKRSPKTISTYEQTLKQFKRFFDERSYSEMNADVMRDYIHYLTYEKKRWDDHPTSPIREDGLSARSVNNVIRIMKVFFNYLKNENLISSNPLKSVKYQKQEKDTFEIFTDEDVIKLLEVPNKKLYTGFRDVCMMLVLIDTGLRIKELTNLKASDIDFKMRQITVRSSVSKTNTARNVPISKRTCAELQKLIEMINVESDDYVWLTQFGERYFADTFAKMLKKYGKKAHISGARVSPHTFRHYFAIKFLREGGNPMTLARILGHTSLNMTQVYLKFTGSDLRDQHDIASPVTSLFDKGNIKKSGKIRFK</sequence>
<dbReference type="InterPro" id="IPR011010">
    <property type="entry name" value="DNA_brk_join_enz"/>
</dbReference>
<evidence type="ECO:0000313" key="8">
    <source>
        <dbReference type="Proteomes" id="UP001597497"/>
    </source>
</evidence>
<evidence type="ECO:0000256" key="2">
    <source>
        <dbReference type="ARBA" id="ARBA00023125"/>
    </source>
</evidence>
<dbReference type="EMBL" id="JBHUMM010000043">
    <property type="protein sequence ID" value="MFD2672802.1"/>
    <property type="molecule type" value="Genomic_DNA"/>
</dbReference>
<reference evidence="8" key="1">
    <citation type="journal article" date="2019" name="Int. J. Syst. Evol. Microbiol.">
        <title>The Global Catalogue of Microorganisms (GCM) 10K type strain sequencing project: providing services to taxonomists for standard genome sequencing and annotation.</title>
        <authorList>
            <consortium name="The Broad Institute Genomics Platform"/>
            <consortium name="The Broad Institute Genome Sequencing Center for Infectious Disease"/>
            <person name="Wu L."/>
            <person name="Ma J."/>
        </authorList>
    </citation>
    <scope>NUCLEOTIDE SEQUENCE [LARGE SCALE GENOMIC DNA]</scope>
    <source>
        <strain evidence="8">KCTC 33676</strain>
    </source>
</reference>
<dbReference type="InterPro" id="IPR044068">
    <property type="entry name" value="CB"/>
</dbReference>
<dbReference type="SUPFAM" id="SSF56349">
    <property type="entry name" value="DNA breaking-rejoining enzymes"/>
    <property type="match status" value="1"/>
</dbReference>
<dbReference type="RefSeq" id="WP_379930364.1">
    <property type="nucleotide sequence ID" value="NZ_JBHUMM010000043.1"/>
</dbReference>
<dbReference type="InterPro" id="IPR013762">
    <property type="entry name" value="Integrase-like_cat_sf"/>
</dbReference>
<comment type="similarity">
    <text evidence="1">Belongs to the 'phage' integrase family.</text>
</comment>
<dbReference type="InterPro" id="IPR025269">
    <property type="entry name" value="SAM-like_dom"/>
</dbReference>
<dbReference type="PANTHER" id="PTHR30349:SF41">
    <property type="entry name" value="INTEGRASE_RECOMBINASE PROTEIN MJ0367-RELATED"/>
    <property type="match status" value="1"/>
</dbReference>
<name>A0ABW5RCV7_9BACL</name>
<keyword evidence="3" id="KW-0233">DNA recombination</keyword>
<keyword evidence="8" id="KW-1185">Reference proteome</keyword>
<dbReference type="PROSITE" id="PS51898">
    <property type="entry name" value="TYR_RECOMBINASE"/>
    <property type="match status" value="1"/>
</dbReference>
<feature type="domain" description="Core-binding (CB)" evidence="6">
    <location>
        <begin position="17"/>
        <end position="114"/>
    </location>
</feature>
<evidence type="ECO:0000256" key="4">
    <source>
        <dbReference type="PROSITE-ProRule" id="PRU01248"/>
    </source>
</evidence>
<organism evidence="7 8">
    <name type="scientific">Marinicrinis sediminis</name>
    <dbReference type="NCBI Taxonomy" id="1652465"/>
    <lineage>
        <taxon>Bacteria</taxon>
        <taxon>Bacillati</taxon>
        <taxon>Bacillota</taxon>
        <taxon>Bacilli</taxon>
        <taxon>Bacillales</taxon>
        <taxon>Paenibacillaceae</taxon>
    </lineage>
</organism>
<dbReference type="InterPro" id="IPR010998">
    <property type="entry name" value="Integrase_recombinase_N"/>
</dbReference>
<evidence type="ECO:0000256" key="3">
    <source>
        <dbReference type="ARBA" id="ARBA00023172"/>
    </source>
</evidence>
<protein>
    <submittedName>
        <fullName evidence="7">Tyrosine-type recombinase/integrase</fullName>
    </submittedName>
</protein>
<dbReference type="InterPro" id="IPR002104">
    <property type="entry name" value="Integrase_catalytic"/>
</dbReference>
<evidence type="ECO:0000259" key="5">
    <source>
        <dbReference type="PROSITE" id="PS51898"/>
    </source>
</evidence>